<evidence type="ECO:0000313" key="1">
    <source>
        <dbReference type="EMBL" id="TDY02665.1"/>
    </source>
</evidence>
<organism evidence="1 2">
    <name type="scientific">Thiohalophilus thiocyanatoxydans</name>
    <dbReference type="NCBI Taxonomy" id="381308"/>
    <lineage>
        <taxon>Bacteria</taxon>
        <taxon>Pseudomonadati</taxon>
        <taxon>Pseudomonadota</taxon>
        <taxon>Gammaproteobacteria</taxon>
        <taxon>Thiohalomonadales</taxon>
        <taxon>Thiohalophilaceae</taxon>
        <taxon>Thiohalophilus</taxon>
    </lineage>
</organism>
<keyword evidence="2" id="KW-1185">Reference proteome</keyword>
<gene>
    <name evidence="1" type="ORF">EDC23_1041</name>
</gene>
<protein>
    <submittedName>
        <fullName evidence="1">Uncharacterized protein</fullName>
    </submittedName>
</protein>
<reference evidence="1 2" key="1">
    <citation type="submission" date="2019-03" db="EMBL/GenBank/DDBJ databases">
        <title>Genomic Encyclopedia of Type Strains, Phase IV (KMG-IV): sequencing the most valuable type-strain genomes for metagenomic binning, comparative biology and taxonomic classification.</title>
        <authorList>
            <person name="Goeker M."/>
        </authorList>
    </citation>
    <scope>NUCLEOTIDE SEQUENCE [LARGE SCALE GENOMIC DNA]</scope>
    <source>
        <strain evidence="1 2">DSM 16326</strain>
    </source>
</reference>
<dbReference type="EMBL" id="SOQX01000002">
    <property type="protein sequence ID" value="TDY02665.1"/>
    <property type="molecule type" value="Genomic_DNA"/>
</dbReference>
<proteinExistence type="predicted"/>
<dbReference type="AlphaFoldDB" id="A0A4V3H4C3"/>
<accession>A0A4V3H4C3</accession>
<comment type="caution">
    <text evidence="1">The sequence shown here is derived from an EMBL/GenBank/DDBJ whole genome shotgun (WGS) entry which is preliminary data.</text>
</comment>
<dbReference type="Proteomes" id="UP000294914">
    <property type="component" value="Unassembled WGS sequence"/>
</dbReference>
<evidence type="ECO:0000313" key="2">
    <source>
        <dbReference type="Proteomes" id="UP000294914"/>
    </source>
</evidence>
<name>A0A4V3H4C3_9GAMM</name>
<sequence length="45" mass="5163">MLFLNKDVVRDRDITPKVPPGKDARRAFFCTKKAGSYHKDLGLRT</sequence>